<dbReference type="Proteomes" id="UP000326598">
    <property type="component" value="Chromosome"/>
</dbReference>
<protein>
    <submittedName>
        <fullName evidence="2">Ester cyclase</fullName>
    </submittedName>
</protein>
<dbReference type="GO" id="GO:0030638">
    <property type="term" value="P:polyketide metabolic process"/>
    <property type="evidence" value="ECO:0007669"/>
    <property type="project" value="InterPro"/>
</dbReference>
<proteinExistence type="predicted"/>
<reference evidence="2 3" key="1">
    <citation type="submission" date="2017-09" db="EMBL/GenBank/DDBJ databases">
        <authorList>
            <person name="Lee N."/>
            <person name="Cho B.-K."/>
        </authorList>
    </citation>
    <scope>NUCLEOTIDE SEQUENCE [LARGE SCALE GENOMIC DNA]</scope>
    <source>
        <strain evidence="2 3">ATCC 13740</strain>
    </source>
</reference>
<organism evidence="2 3">
    <name type="scientific">Streptomyces coeruleorubidus</name>
    <dbReference type="NCBI Taxonomy" id="116188"/>
    <lineage>
        <taxon>Bacteria</taxon>
        <taxon>Bacillati</taxon>
        <taxon>Actinomycetota</taxon>
        <taxon>Actinomycetes</taxon>
        <taxon>Kitasatosporales</taxon>
        <taxon>Streptomycetaceae</taxon>
        <taxon>Streptomyces</taxon>
    </lineage>
</organism>
<dbReference type="AlphaFoldDB" id="A0A5J6HSG1"/>
<evidence type="ECO:0000313" key="2">
    <source>
        <dbReference type="EMBL" id="QEV23269.1"/>
    </source>
</evidence>
<dbReference type="EMBL" id="CP023694">
    <property type="protein sequence ID" value="QEV23269.1"/>
    <property type="molecule type" value="Genomic_DNA"/>
</dbReference>
<dbReference type="Gene3D" id="3.10.450.50">
    <property type="match status" value="1"/>
</dbReference>
<dbReference type="Pfam" id="PF07366">
    <property type="entry name" value="SnoaL"/>
    <property type="match status" value="1"/>
</dbReference>
<dbReference type="PANTHER" id="PTHR38436">
    <property type="entry name" value="POLYKETIDE CYCLASE SNOAL-LIKE DOMAIN"/>
    <property type="match status" value="1"/>
</dbReference>
<dbReference type="KEGG" id="scoe:CP976_03235"/>
<dbReference type="SUPFAM" id="SSF54427">
    <property type="entry name" value="NTF2-like"/>
    <property type="match status" value="1"/>
</dbReference>
<sequence length="236" mass="24913">MTAGFVGGAPPHGGVNVPDTAALVPPLSSPLRGAVGAVITRVRRTIMRRYTKQAAVVTALGALSLAAFGSGVAADTADRTTGSGSPSRVTAESVSWNHGTAQMNKRIMERYTSEYLPGRDPALASKFVSPDIVVHSGGQTWQGRDTYLGIVAANLKAFPDLKWTVQDMRAEGDTVAVRYTMTGTHEGPFAGVEATGKAIRSESMAFYRLSHGKIVEERAQLDMLGILRQMGAIPAA</sequence>
<name>A0A5J6HSG1_STRC4</name>
<dbReference type="InterPro" id="IPR032710">
    <property type="entry name" value="NTF2-like_dom_sf"/>
</dbReference>
<feature type="region of interest" description="Disordered" evidence="1">
    <location>
        <begin position="75"/>
        <end position="96"/>
    </location>
</feature>
<evidence type="ECO:0000313" key="3">
    <source>
        <dbReference type="Proteomes" id="UP000326598"/>
    </source>
</evidence>
<accession>A0A5J6HSG1</accession>
<feature type="compositionally biased region" description="Polar residues" evidence="1">
    <location>
        <begin position="79"/>
        <end position="96"/>
    </location>
</feature>
<evidence type="ECO:0000256" key="1">
    <source>
        <dbReference type="SAM" id="MobiDB-lite"/>
    </source>
</evidence>
<gene>
    <name evidence="2" type="ORF">CP976_03235</name>
</gene>
<dbReference type="PANTHER" id="PTHR38436:SF1">
    <property type="entry name" value="ESTER CYCLASE"/>
    <property type="match status" value="1"/>
</dbReference>
<dbReference type="InterPro" id="IPR009959">
    <property type="entry name" value="Cyclase_SnoaL-like"/>
</dbReference>